<evidence type="ECO:0000256" key="1">
    <source>
        <dbReference type="ARBA" id="ARBA00022729"/>
    </source>
</evidence>
<dbReference type="OMA" id="FMVDFAS"/>
<dbReference type="AlphaFoldDB" id="A0A7N0TTL6"/>
<protein>
    <submittedName>
        <fullName evidence="3">Uncharacterized protein</fullName>
    </submittedName>
</protein>
<name>A0A7N0TTL6_KALFE</name>
<dbReference type="EnsemblPlants" id="Kaladp0045s0297.1.v1.1">
    <property type="protein sequence ID" value="Kaladp0045s0297.1.v1.1"/>
    <property type="gene ID" value="Kaladp0045s0297.v1.1"/>
</dbReference>
<accession>A0A7N0TTL6</accession>
<dbReference type="Pfam" id="PF01190">
    <property type="entry name" value="Pollen_Ole_e_1"/>
    <property type="match status" value="1"/>
</dbReference>
<dbReference type="GO" id="GO:0071944">
    <property type="term" value="C:cell periphery"/>
    <property type="evidence" value="ECO:0007669"/>
    <property type="project" value="TreeGrafter"/>
</dbReference>
<reference evidence="3" key="1">
    <citation type="submission" date="2021-01" db="UniProtKB">
        <authorList>
            <consortium name="EnsemblPlants"/>
        </authorList>
    </citation>
    <scope>IDENTIFICATION</scope>
</reference>
<keyword evidence="1 2" id="KW-0732">Signal</keyword>
<sequence length="162" mass="17441">MALHISILTVLALFVVCATALEGETREGWFPGPAGETKPVSPTIIGVRGAIYCQKGAKLTPIQGACAKVTCAAKGKKPFTIISAPTDKKGMFMATLSLYEVEKTWDLKKDCKAYLHSSPLKTCHVATNVNKGLSGAPLKTYKSFAGQHMKVFYVGPFTFRPT</sequence>
<dbReference type="Proteomes" id="UP000594263">
    <property type="component" value="Unplaced"/>
</dbReference>
<feature type="signal peptide" evidence="2">
    <location>
        <begin position="1"/>
        <end position="20"/>
    </location>
</feature>
<evidence type="ECO:0000313" key="3">
    <source>
        <dbReference type="EnsemblPlants" id="Kaladp0045s0297.1.v1.1"/>
    </source>
</evidence>
<feature type="chain" id="PRO_5029572246" evidence="2">
    <location>
        <begin position="21"/>
        <end position="162"/>
    </location>
</feature>
<evidence type="ECO:0000313" key="4">
    <source>
        <dbReference type="Proteomes" id="UP000594263"/>
    </source>
</evidence>
<proteinExistence type="predicted"/>
<organism evidence="3 4">
    <name type="scientific">Kalanchoe fedtschenkoi</name>
    <name type="common">Lavender scallops</name>
    <name type="synonym">South American air plant</name>
    <dbReference type="NCBI Taxonomy" id="63787"/>
    <lineage>
        <taxon>Eukaryota</taxon>
        <taxon>Viridiplantae</taxon>
        <taxon>Streptophyta</taxon>
        <taxon>Embryophyta</taxon>
        <taxon>Tracheophyta</taxon>
        <taxon>Spermatophyta</taxon>
        <taxon>Magnoliopsida</taxon>
        <taxon>eudicotyledons</taxon>
        <taxon>Gunneridae</taxon>
        <taxon>Pentapetalae</taxon>
        <taxon>Saxifragales</taxon>
        <taxon>Crassulaceae</taxon>
        <taxon>Kalanchoe</taxon>
    </lineage>
</organism>
<dbReference type="PANTHER" id="PTHR33470">
    <property type="entry name" value="OS01G0164075 PROTEIN"/>
    <property type="match status" value="1"/>
</dbReference>
<dbReference type="Gramene" id="Kaladp0045s0297.1.v1.1">
    <property type="protein sequence ID" value="Kaladp0045s0297.1.v1.1"/>
    <property type="gene ID" value="Kaladp0045s0297.v1.1"/>
</dbReference>
<keyword evidence="4" id="KW-1185">Reference proteome</keyword>
<dbReference type="PANTHER" id="PTHR33470:SF40">
    <property type="entry name" value="PROTEIN SEED AND ROOT HAIR PROTECTIVE PROTEIN"/>
    <property type="match status" value="1"/>
</dbReference>
<evidence type="ECO:0000256" key="2">
    <source>
        <dbReference type="SAM" id="SignalP"/>
    </source>
</evidence>